<organism evidence="1 2">
    <name type="scientific">Marmota monax</name>
    <name type="common">Woodchuck</name>
    <dbReference type="NCBI Taxonomy" id="9995"/>
    <lineage>
        <taxon>Eukaryota</taxon>
        <taxon>Metazoa</taxon>
        <taxon>Chordata</taxon>
        <taxon>Craniata</taxon>
        <taxon>Vertebrata</taxon>
        <taxon>Euteleostomi</taxon>
        <taxon>Mammalia</taxon>
        <taxon>Eutheria</taxon>
        <taxon>Euarchontoglires</taxon>
        <taxon>Glires</taxon>
        <taxon>Rodentia</taxon>
        <taxon>Sciuromorpha</taxon>
        <taxon>Sciuridae</taxon>
        <taxon>Xerinae</taxon>
        <taxon>Marmotini</taxon>
        <taxon>Marmota</taxon>
    </lineage>
</organism>
<keyword evidence="2" id="KW-1185">Reference proteome</keyword>
<evidence type="ECO:0000313" key="2">
    <source>
        <dbReference type="Proteomes" id="UP000335636"/>
    </source>
</evidence>
<name>A0A5E4ASZ8_MARMO</name>
<comment type="caution">
    <text evidence="1">The sequence shown here is derived from an EMBL/GenBank/DDBJ whole genome shotgun (WGS) entry which is preliminary data.</text>
</comment>
<protein>
    <submittedName>
        <fullName evidence="1">Uncharacterized protein</fullName>
    </submittedName>
</protein>
<gene>
    <name evidence="1" type="ORF">MONAX_5E030626</name>
</gene>
<evidence type="ECO:0000313" key="1">
    <source>
        <dbReference type="EMBL" id="VTJ60325.1"/>
    </source>
</evidence>
<accession>A0A5E4ASZ8</accession>
<dbReference type="EMBL" id="CABDUW010000145">
    <property type="protein sequence ID" value="VTJ60325.1"/>
    <property type="molecule type" value="Genomic_DNA"/>
</dbReference>
<dbReference type="AlphaFoldDB" id="A0A5E4ASZ8"/>
<sequence length="80" mass="9218">MPKWEGSRCFSPCHSCRPQKWKKLFLERRLPGKPARAQLYRRRWRASTGGDCGAEAPQTGGIFLKLFIEISLYSCKTLNT</sequence>
<reference evidence="1" key="1">
    <citation type="submission" date="2019-04" db="EMBL/GenBank/DDBJ databases">
        <authorList>
            <person name="Alioto T."/>
            <person name="Alioto T."/>
        </authorList>
    </citation>
    <scope>NUCLEOTIDE SEQUENCE [LARGE SCALE GENOMIC DNA]</scope>
</reference>
<dbReference type="Proteomes" id="UP000335636">
    <property type="component" value="Unassembled WGS sequence"/>
</dbReference>
<proteinExistence type="predicted"/>